<evidence type="ECO:0000256" key="2">
    <source>
        <dbReference type="ARBA" id="ARBA00023157"/>
    </source>
</evidence>
<dbReference type="Proteomes" id="UP001472677">
    <property type="component" value="Unassembled WGS sequence"/>
</dbReference>
<dbReference type="Gene3D" id="3.30.200.20">
    <property type="entry name" value="Phosphorylase Kinase, domain 1"/>
    <property type="match status" value="1"/>
</dbReference>
<keyword evidence="1" id="KW-0732">Signal</keyword>
<evidence type="ECO:0000313" key="4">
    <source>
        <dbReference type="EMBL" id="KAK8529637.1"/>
    </source>
</evidence>
<dbReference type="CDD" id="cd01098">
    <property type="entry name" value="PAN_AP_plant"/>
    <property type="match status" value="1"/>
</dbReference>
<dbReference type="InterPro" id="IPR000858">
    <property type="entry name" value="S_locus_glycoprot_dom"/>
</dbReference>
<proteinExistence type="predicted"/>
<evidence type="ECO:0000313" key="5">
    <source>
        <dbReference type="Proteomes" id="UP001472677"/>
    </source>
</evidence>
<dbReference type="InterPro" id="IPR003609">
    <property type="entry name" value="Pan_app"/>
</dbReference>
<name>A0ABR2D4C7_9ROSI</name>
<organism evidence="4 5">
    <name type="scientific">Hibiscus sabdariffa</name>
    <name type="common">roselle</name>
    <dbReference type="NCBI Taxonomy" id="183260"/>
    <lineage>
        <taxon>Eukaryota</taxon>
        <taxon>Viridiplantae</taxon>
        <taxon>Streptophyta</taxon>
        <taxon>Embryophyta</taxon>
        <taxon>Tracheophyta</taxon>
        <taxon>Spermatophyta</taxon>
        <taxon>Magnoliopsida</taxon>
        <taxon>eudicotyledons</taxon>
        <taxon>Gunneridae</taxon>
        <taxon>Pentapetalae</taxon>
        <taxon>rosids</taxon>
        <taxon>malvids</taxon>
        <taxon>Malvales</taxon>
        <taxon>Malvaceae</taxon>
        <taxon>Malvoideae</taxon>
        <taxon>Hibiscus</taxon>
    </lineage>
</organism>
<dbReference type="PANTHER" id="PTHR32444">
    <property type="entry name" value="BULB-TYPE LECTIN DOMAIN-CONTAINING PROTEIN"/>
    <property type="match status" value="1"/>
</dbReference>
<evidence type="ECO:0000259" key="3">
    <source>
        <dbReference type="PROSITE" id="PS50948"/>
    </source>
</evidence>
<dbReference type="PANTHER" id="PTHR32444:SF247">
    <property type="entry name" value="OS01G0958200 PROTEIN"/>
    <property type="match status" value="1"/>
</dbReference>
<dbReference type="Pfam" id="PF00954">
    <property type="entry name" value="S_locus_glycop"/>
    <property type="match status" value="1"/>
</dbReference>
<keyword evidence="5" id="KW-1185">Reference proteome</keyword>
<keyword evidence="2" id="KW-1015">Disulfide bond</keyword>
<protein>
    <recommendedName>
        <fullName evidence="3">Apple domain-containing protein</fullName>
    </recommendedName>
</protein>
<gene>
    <name evidence="4" type="ORF">V6N12_060414</name>
</gene>
<accession>A0ABR2D4C7</accession>
<sequence length="246" mass="28018">MRTDPMSDSSYNFSYVSNENESYFLYSIHDSSTITKLFMYVSGQIEQMTWLESRKQWNLFYAAQPIQQCEVYAFCGAFGICNDKSQPFCSCLTGFQPTSQQNWSQQMADTNMECKSTCLENCSCTAYAFENNRCSIWIGDLLNLQQLGQDYTTWKVLYIKLEASEISNEPSPTDESGTLPDGSIIAVKKRESINQGEKQFHAEAGTIGKINHVNLIRLRGFQEVACWCIQDHEIKKPSMGQVVQIL</sequence>
<dbReference type="PROSITE" id="PS50948">
    <property type="entry name" value="PAN"/>
    <property type="match status" value="1"/>
</dbReference>
<comment type="caution">
    <text evidence="4">The sequence shown here is derived from an EMBL/GenBank/DDBJ whole genome shotgun (WGS) entry which is preliminary data.</text>
</comment>
<feature type="domain" description="Apple" evidence="3">
    <location>
        <begin position="91"/>
        <end position="156"/>
    </location>
</feature>
<dbReference type="EMBL" id="JBBPBM010000036">
    <property type="protein sequence ID" value="KAK8529637.1"/>
    <property type="molecule type" value="Genomic_DNA"/>
</dbReference>
<evidence type="ECO:0000256" key="1">
    <source>
        <dbReference type="ARBA" id="ARBA00022729"/>
    </source>
</evidence>
<reference evidence="4 5" key="1">
    <citation type="journal article" date="2024" name="G3 (Bethesda)">
        <title>Genome assembly of Hibiscus sabdariffa L. provides insights into metabolisms of medicinal natural products.</title>
        <authorList>
            <person name="Kim T."/>
        </authorList>
    </citation>
    <scope>NUCLEOTIDE SEQUENCE [LARGE SCALE GENOMIC DNA]</scope>
    <source>
        <strain evidence="4">TK-2024</strain>
        <tissue evidence="4">Old leaves</tissue>
    </source>
</reference>